<comment type="caution">
    <text evidence="1">The sequence shown here is derived from an EMBL/GenBank/DDBJ whole genome shotgun (WGS) entry which is preliminary data.</text>
</comment>
<name>A0ABW7H390_9BURK</name>
<evidence type="ECO:0000313" key="2">
    <source>
        <dbReference type="Proteomes" id="UP001606303"/>
    </source>
</evidence>
<gene>
    <name evidence="1" type="ORF">ACG01O_18905</name>
</gene>
<dbReference type="InterPro" id="IPR027417">
    <property type="entry name" value="P-loop_NTPase"/>
</dbReference>
<dbReference type="GO" id="GO:0016740">
    <property type="term" value="F:transferase activity"/>
    <property type="evidence" value="ECO:0007669"/>
    <property type="project" value="UniProtKB-KW"/>
</dbReference>
<reference evidence="1 2" key="1">
    <citation type="submission" date="2024-08" db="EMBL/GenBank/DDBJ databases">
        <authorList>
            <person name="Lu H."/>
        </authorList>
    </citation>
    <scope>NUCLEOTIDE SEQUENCE [LARGE SCALE GENOMIC DNA]</scope>
    <source>
        <strain evidence="1 2">BYS87W</strain>
    </source>
</reference>
<keyword evidence="1" id="KW-0808">Transferase</keyword>
<dbReference type="RefSeq" id="WP_394386961.1">
    <property type="nucleotide sequence ID" value="NZ_JBIGIB010000006.1"/>
</dbReference>
<dbReference type="SUPFAM" id="SSF52540">
    <property type="entry name" value="P-loop containing nucleoside triphosphate hydrolases"/>
    <property type="match status" value="1"/>
</dbReference>
<keyword evidence="2" id="KW-1185">Reference proteome</keyword>
<dbReference type="Pfam" id="PF13469">
    <property type="entry name" value="Sulfotransfer_3"/>
    <property type="match status" value="1"/>
</dbReference>
<dbReference type="EMBL" id="JBIGIB010000006">
    <property type="protein sequence ID" value="MFG6468700.1"/>
    <property type="molecule type" value="Genomic_DNA"/>
</dbReference>
<protein>
    <submittedName>
        <fullName evidence="1">Sulfotransferase family protein</fullName>
        <ecNumber evidence="1">2.8.2.-</ecNumber>
    </submittedName>
</protein>
<accession>A0ABW7H390</accession>
<proteinExistence type="predicted"/>
<dbReference type="InterPro" id="IPR052736">
    <property type="entry name" value="Stf3_sulfotransferase"/>
</dbReference>
<dbReference type="Gene3D" id="3.40.50.300">
    <property type="entry name" value="P-loop containing nucleotide triphosphate hydrolases"/>
    <property type="match status" value="1"/>
</dbReference>
<dbReference type="EC" id="2.8.2.-" evidence="1"/>
<dbReference type="Proteomes" id="UP001606303">
    <property type="component" value="Unassembled WGS sequence"/>
</dbReference>
<organism evidence="1 2">
    <name type="scientific">Pelomonas baiyunensis</name>
    <dbReference type="NCBI Taxonomy" id="3299026"/>
    <lineage>
        <taxon>Bacteria</taxon>
        <taxon>Pseudomonadati</taxon>
        <taxon>Pseudomonadota</taxon>
        <taxon>Betaproteobacteria</taxon>
        <taxon>Burkholderiales</taxon>
        <taxon>Sphaerotilaceae</taxon>
        <taxon>Roseateles</taxon>
    </lineage>
</organism>
<sequence>MTHSPLHTLDAPALAWLRADRRWRQLSLGTRAQLRWRSAWASLNRKLSEGRVADAAPLQAPLFIVGPWRSGTTVMHELLTAATSWPTPLTWQCMNATAFQLLPAPPARSGVARPMDGLEISALSPQEDEFALLTLGVDSAYRGFLMPERLPELLHTLDPAHWQANTADWLPRFERFMAGVLASAGQPGRRLILKSPNHSFRLPALLQRFPQAQVVWMARDAATVFHSNRKMWQAMFAEHRLSTGAADGLDAFLGTALQQCAHVLASLQATVPADRWVTVDQADLARDPQGTVQHALAQLQLELTDPAALQAALGRTRQGRIERYDTPVPAVAAAGVAALDAAQRR</sequence>
<dbReference type="PANTHER" id="PTHR36451">
    <property type="entry name" value="PAPS-DEPENDENT SULFOTRANSFERASE STF3"/>
    <property type="match status" value="1"/>
</dbReference>
<evidence type="ECO:0000313" key="1">
    <source>
        <dbReference type="EMBL" id="MFG6468700.1"/>
    </source>
</evidence>
<dbReference type="PANTHER" id="PTHR36451:SF1">
    <property type="entry name" value="OMEGA-HYDROXY-BETA-DIHYDROMENAQUINONE-9 SULFOTRANSFERASE STF3"/>
    <property type="match status" value="1"/>
</dbReference>